<dbReference type="Proteomes" id="UP000033085">
    <property type="component" value="Chromosome"/>
</dbReference>
<dbReference type="EMBL" id="CP050869">
    <property type="protein sequence ID" value="QPG49620.1"/>
    <property type="molecule type" value="Genomic_DNA"/>
</dbReference>
<dbReference type="GeneID" id="1453833"/>
<dbReference type="EMBL" id="LT549890">
    <property type="protein sequence ID" value="SAI86040.1"/>
    <property type="molecule type" value="Genomic_DNA"/>
</dbReference>
<dbReference type="Pfam" id="PF09843">
    <property type="entry name" value="DUF2070"/>
    <property type="match status" value="1"/>
</dbReference>
<dbReference type="EMBL" id="CP033237">
    <property type="protein sequence ID" value="AZF72355.1"/>
    <property type="molecule type" value="Genomic_DNA"/>
</dbReference>
<feature type="domain" description="DUF2070" evidence="2">
    <location>
        <begin position="10"/>
        <end position="525"/>
    </location>
</feature>
<evidence type="ECO:0000313" key="22">
    <source>
        <dbReference type="Proteomes" id="UP000273443"/>
    </source>
</evidence>
<dbReference type="Proteomes" id="UP000275843">
    <property type="component" value="Chromosome"/>
</dbReference>
<feature type="transmembrane region" description="Helical" evidence="1">
    <location>
        <begin position="126"/>
        <end position="152"/>
    </location>
</feature>
<dbReference type="Proteomes" id="UP000033106">
    <property type="component" value="Chromosome"/>
</dbReference>
<gene>
    <name evidence="13" type="ORF">HFC64_07140</name>
    <name evidence="14" type="ORF">SSOP1_2486</name>
    <name evidence="5" type="ORF">SULA_0159</name>
    <name evidence="3" type="ORF">SULB_0160</name>
    <name evidence="4" type="ORF">SULC_0159</name>
    <name evidence="6" type="ORF">SULG_00810</name>
    <name evidence="7" type="ORF">SULH_00810</name>
    <name evidence="8" type="ORF">SULI_00810</name>
    <name evidence="9" type="ORF">SULM_00810</name>
    <name evidence="10" type="ORF">SULN_00810</name>
    <name evidence="11" type="ORF">SULO_00820</name>
    <name evidence="12" type="ORF">SULZ_00820</name>
</gene>
<dbReference type="EMBL" id="CP011055">
    <property type="protein sequence ID" value="AKA72604.1"/>
    <property type="molecule type" value="Genomic_DNA"/>
</dbReference>
<dbReference type="Proteomes" id="UP000273194">
    <property type="component" value="Chromosome"/>
</dbReference>
<dbReference type="Proteomes" id="UP000076770">
    <property type="component" value="Chromosome i"/>
</dbReference>
<keyword evidence="1" id="KW-0472">Membrane</keyword>
<evidence type="ECO:0000313" key="13">
    <source>
        <dbReference type="EMBL" id="QPG49620.1"/>
    </source>
</evidence>
<dbReference type="Proteomes" id="UP000594632">
    <property type="component" value="Chromosome"/>
</dbReference>
<dbReference type="KEGG" id="ssoa:SULA_0159"/>
<reference evidence="19 20" key="4">
    <citation type="journal article" date="2018" name="Proc. Natl. Acad. Sci. U.S.A.">
        <title>Nonmutational mechanism of inheritance in the Archaeon Sulfolobus solfataricus.</title>
        <authorList>
            <person name="Payne S."/>
            <person name="McCarthy S."/>
            <person name="Johnson T."/>
            <person name="North E."/>
            <person name="Blum P."/>
        </authorList>
    </citation>
    <scope>NUCLEOTIDE SEQUENCE [LARGE SCALE GENOMIC DNA]</scope>
    <source>
        <strain evidence="7 19">SARC-H</strain>
        <strain evidence="8 23">SARC-I</strain>
        <strain evidence="10 24">SARC-N</strain>
        <strain evidence="11 25">SARC-O</strain>
        <strain evidence="12 20">SUL120</strain>
        <strain evidence="6 21">SULG</strain>
        <strain evidence="9 22">SULM</strain>
    </source>
</reference>
<evidence type="ECO:0000313" key="15">
    <source>
        <dbReference type="Proteomes" id="UP000033057"/>
    </source>
</evidence>
<dbReference type="RefSeq" id="WP_009989499.1">
    <property type="nucleotide sequence ID" value="NZ_CP011055.2"/>
</dbReference>
<dbReference type="EMBL" id="CP033239">
    <property type="protein sequence ID" value="AZF77582.1"/>
    <property type="molecule type" value="Genomic_DNA"/>
</dbReference>
<keyword evidence="1" id="KW-1133">Transmembrane helix</keyword>
<dbReference type="EMBL" id="CP033240">
    <property type="protein sequence ID" value="AZF80190.1"/>
    <property type="molecule type" value="Genomic_DNA"/>
</dbReference>
<evidence type="ECO:0000313" key="21">
    <source>
        <dbReference type="Proteomes" id="UP000273194"/>
    </source>
</evidence>
<dbReference type="GeneID" id="44128080"/>
<evidence type="ECO:0000313" key="11">
    <source>
        <dbReference type="EMBL" id="AZF80190.1"/>
    </source>
</evidence>
<organism evidence="3 16">
    <name type="scientific">Saccharolobus solfataricus</name>
    <name type="common">Sulfolobus solfataricus</name>
    <dbReference type="NCBI Taxonomy" id="2287"/>
    <lineage>
        <taxon>Archaea</taxon>
        <taxon>Thermoproteota</taxon>
        <taxon>Thermoprotei</taxon>
        <taxon>Sulfolobales</taxon>
        <taxon>Sulfolobaceae</taxon>
        <taxon>Saccharolobus</taxon>
    </lineage>
</organism>
<reference evidence="13 26" key="6">
    <citation type="journal article" date="2020" name="Nat. Commun.">
        <title>The structures of two archaeal type IV pili illuminate evolutionary relationships.</title>
        <authorList>
            <person name="Wang F."/>
            <person name="Baquero D.P."/>
            <person name="Su Z."/>
            <person name="Beltran L.C."/>
            <person name="Prangishvili D."/>
            <person name="Krupovic M."/>
            <person name="Egelman E.H."/>
        </authorList>
    </citation>
    <scope>NUCLEOTIDE SEQUENCE [LARGE SCALE GENOMIC DNA]</scope>
    <source>
        <strain evidence="13 26">POZ149</strain>
    </source>
</reference>
<dbReference type="KEGG" id="ssof:SULC_0159"/>
<sequence>MDMDTENLTRKYYGYLKTLPSIKIFATTFSVESLLILLRSFQLTFDYLFSFVLYSILLIIIFKNKIKIALFMMNLTAIPYLLLSLLPITPFYAFGFFMPLMAYILLGSYKEIPSIVLSGITSYVPIIFYFKYSIIFLLYILIIGLIFHFYIYTVNRKGVKILGLKSTQVAVPFITAITEKNKVPLENFLNLISVKTTLNVFMYKLDDFLFMIPQIHFGVFDNVGSSRFVYDIEKALRNNIVTVFHGPGSHELDLPSSAEVNKVIEAISKSTIERNDWNKATFYGISIERRSTFDITSLEFDKFRVSFMERPEFGIDDLPSSLWKYMLSSNNYLIDCHNSFLEREYDSHEINSLKDFIADQRGIKSTRRLMVGYSEGKLGKACDGLCDNRIRVFTFDDGVKRVSIVYIYANNSTKELNYAISNAVRQIVDKVILVTPDDHSCTGVSLGITYSPATFCEDLVNIASELIKRSTENMKEINRVEYKVVKIKGVKILGKIISIMLKALEDVGNYTSKTFWIPLITPYVLLIVILLFQSFIKF</sequence>
<evidence type="ECO:0000313" key="4">
    <source>
        <dbReference type="EMBL" id="AKA75303.1"/>
    </source>
</evidence>
<evidence type="ECO:0000313" key="6">
    <source>
        <dbReference type="EMBL" id="AZF67115.1"/>
    </source>
</evidence>
<dbReference type="EMBL" id="CP011056">
    <property type="protein sequence ID" value="AKA75303.1"/>
    <property type="molecule type" value="Genomic_DNA"/>
</dbReference>
<dbReference type="PATRIC" id="fig|2287.6.peg.167"/>
<evidence type="ECO:0000313" key="18">
    <source>
        <dbReference type="Proteomes" id="UP000076770"/>
    </source>
</evidence>
<dbReference type="KEGG" id="ssol:SULB_0160"/>
<evidence type="ECO:0000313" key="20">
    <source>
        <dbReference type="Proteomes" id="UP000269431"/>
    </source>
</evidence>
<evidence type="ECO:0000313" key="3">
    <source>
        <dbReference type="EMBL" id="AKA72604.1"/>
    </source>
</evidence>
<evidence type="ECO:0000313" key="24">
    <source>
        <dbReference type="Proteomes" id="UP000278715"/>
    </source>
</evidence>
<evidence type="ECO:0000259" key="2">
    <source>
        <dbReference type="Pfam" id="PF09843"/>
    </source>
</evidence>
<dbReference type="Proteomes" id="UP000282269">
    <property type="component" value="Chromosome"/>
</dbReference>
<keyword evidence="1" id="KW-0812">Transmembrane</keyword>
<dbReference type="EMBL" id="CP033236">
    <property type="protein sequence ID" value="AZF69735.1"/>
    <property type="molecule type" value="Genomic_DNA"/>
</dbReference>
<accession>A0A0E3JSQ8</accession>
<evidence type="ECO:0000313" key="14">
    <source>
        <dbReference type="EMBL" id="SAI86040.1"/>
    </source>
</evidence>
<dbReference type="OrthoDB" id="8914at2157"/>
<evidence type="ECO:0000313" key="8">
    <source>
        <dbReference type="EMBL" id="AZF72355.1"/>
    </source>
</evidence>
<dbReference type="Proteomes" id="UP000269431">
    <property type="component" value="Chromosome"/>
</dbReference>
<evidence type="ECO:0000313" key="10">
    <source>
        <dbReference type="EMBL" id="AZF77582.1"/>
    </source>
</evidence>
<dbReference type="Proteomes" id="UP000267993">
    <property type="component" value="Chromosome"/>
</dbReference>
<protein>
    <submittedName>
        <fullName evidence="3">DUF2070 family protein</fullName>
    </submittedName>
    <submittedName>
        <fullName evidence="14">Membrane protein</fullName>
    </submittedName>
</protein>
<dbReference type="OMA" id="PSTHDFN"/>
<proteinExistence type="predicted"/>
<reference evidence="18" key="2">
    <citation type="submission" date="2016-04" db="EMBL/GenBank/DDBJ databases">
        <authorList>
            <person name="Shah S.A."/>
            <person name="Garrett R.A."/>
        </authorList>
    </citation>
    <scope>NUCLEOTIDE SEQUENCE [LARGE SCALE GENOMIC DNA]</scope>
    <source>
        <strain evidence="18">ATCC 35091 / DSM 1616 / JCM 8930 / NBRC 15331 / P1</strain>
    </source>
</reference>
<evidence type="ECO:0000313" key="26">
    <source>
        <dbReference type="Proteomes" id="UP000594632"/>
    </source>
</evidence>
<evidence type="ECO:0000313" key="9">
    <source>
        <dbReference type="EMBL" id="AZF74975.1"/>
    </source>
</evidence>
<dbReference type="Proteomes" id="UP000033057">
    <property type="component" value="Chromosome"/>
</dbReference>
<evidence type="ECO:0000313" key="7">
    <source>
        <dbReference type="EMBL" id="AZF69735.1"/>
    </source>
</evidence>
<feature type="transmembrane region" description="Helical" evidence="1">
    <location>
        <begin position="515"/>
        <end position="536"/>
    </location>
</feature>
<dbReference type="EMBL" id="CP033241">
    <property type="protein sequence ID" value="AZF82796.1"/>
    <property type="molecule type" value="Genomic_DNA"/>
</dbReference>
<evidence type="ECO:0000313" key="25">
    <source>
        <dbReference type="Proteomes" id="UP000282269"/>
    </source>
</evidence>
<evidence type="ECO:0000313" key="19">
    <source>
        <dbReference type="Proteomes" id="UP000267993"/>
    </source>
</evidence>
<reference evidence="3" key="5">
    <citation type="submission" date="2018-10" db="EMBL/GenBank/DDBJ databases">
        <authorList>
            <person name="McCarthy S."/>
            <person name="Gradnigo J."/>
            <person name="Johnson T."/>
            <person name="Payne S."/>
            <person name="Lipzen A."/>
            <person name="Schackwitz W."/>
            <person name="Martin J."/>
            <person name="Moriyama E."/>
            <person name="Blum P."/>
        </authorList>
    </citation>
    <scope>NUCLEOTIDE SEQUENCE</scope>
    <source>
        <strain evidence="3">SARC-B</strain>
        <strain evidence="4">SARC-C</strain>
        <strain evidence="5">SULA</strain>
    </source>
</reference>
<evidence type="ECO:0000313" key="23">
    <source>
        <dbReference type="Proteomes" id="UP000275843"/>
    </source>
</evidence>
<reference evidence="15 16" key="1">
    <citation type="journal article" date="2015" name="Genome Announc.">
        <title>Complete Genome Sequence of Sulfolobus solfataricus Strain 98/2 and Evolved Derivatives.</title>
        <authorList>
            <person name="McCarthy S."/>
            <person name="Gradnigo J."/>
            <person name="Johnson T."/>
            <person name="Payne S."/>
            <person name="Lipzen A."/>
            <person name="Martin J."/>
            <person name="Schackwitz W."/>
            <person name="Moriyama E."/>
            <person name="Blum P."/>
        </authorList>
    </citation>
    <scope>NUCLEOTIDE SEQUENCE [LARGE SCALE GENOMIC DNA]</scope>
    <source>
        <strain evidence="15">98/2 SULC</strain>
        <strain evidence="3">SARC-B</strain>
        <strain evidence="4">SARC-C</strain>
        <strain evidence="5 17">SULA</strain>
        <strain evidence="16">SULB</strain>
    </source>
</reference>
<evidence type="ECO:0000313" key="5">
    <source>
        <dbReference type="EMBL" id="AKA77996.1"/>
    </source>
</evidence>
<evidence type="ECO:0000313" key="12">
    <source>
        <dbReference type="EMBL" id="AZF82796.1"/>
    </source>
</evidence>
<reference evidence="14" key="3">
    <citation type="submission" date="2016-04" db="EMBL/GenBank/DDBJ databases">
        <authorList>
            <person name="Evans L.H."/>
            <person name="Alamgir A."/>
            <person name="Owens N."/>
            <person name="Weber N.D."/>
            <person name="Virtaneva K."/>
            <person name="Barbian K."/>
            <person name="Babar A."/>
            <person name="Rosenke K."/>
        </authorList>
    </citation>
    <scope>NUCLEOTIDE SEQUENCE</scope>
    <source>
        <strain evidence="14">P1</strain>
    </source>
</reference>
<feature type="transmembrane region" description="Helical" evidence="1">
    <location>
        <begin position="78"/>
        <end position="106"/>
    </location>
</feature>
<name>A0A0E3JSQ8_SACSO</name>
<dbReference type="AlphaFoldDB" id="A0A0E3JSQ8"/>
<evidence type="ECO:0000313" key="16">
    <source>
        <dbReference type="Proteomes" id="UP000033085"/>
    </source>
</evidence>
<dbReference type="EMBL" id="CP011057">
    <property type="protein sequence ID" value="AKA77996.1"/>
    <property type="molecule type" value="Genomic_DNA"/>
</dbReference>
<feature type="transmembrane region" description="Helical" evidence="1">
    <location>
        <begin position="21"/>
        <end position="41"/>
    </location>
</feature>
<dbReference type="InterPro" id="IPR019204">
    <property type="entry name" value="DUF2070_membrane"/>
</dbReference>
<evidence type="ECO:0000313" key="17">
    <source>
        <dbReference type="Proteomes" id="UP000033106"/>
    </source>
</evidence>
<feature type="transmembrane region" description="Helical" evidence="1">
    <location>
        <begin position="47"/>
        <end position="66"/>
    </location>
</feature>
<dbReference type="EMBL" id="CP033235">
    <property type="protein sequence ID" value="AZF67115.1"/>
    <property type="molecule type" value="Genomic_DNA"/>
</dbReference>
<evidence type="ECO:0000256" key="1">
    <source>
        <dbReference type="SAM" id="Phobius"/>
    </source>
</evidence>
<dbReference type="Proteomes" id="UP000278715">
    <property type="component" value="Chromosome"/>
</dbReference>
<dbReference type="EMBL" id="CP033238">
    <property type="protein sequence ID" value="AZF74975.1"/>
    <property type="molecule type" value="Genomic_DNA"/>
</dbReference>
<dbReference type="Proteomes" id="UP000273443">
    <property type="component" value="Chromosome"/>
</dbReference>